<dbReference type="InterPro" id="IPR054246">
    <property type="entry name" value="DUF6973"/>
</dbReference>
<dbReference type="InterPro" id="IPR022385">
    <property type="entry name" value="Rhs_assc_core"/>
</dbReference>
<dbReference type="Pfam" id="PF22322">
    <property type="entry name" value="DUF6973"/>
    <property type="match status" value="1"/>
</dbReference>
<dbReference type="Proteomes" id="UP000278983">
    <property type="component" value="Unassembled WGS sequence"/>
</dbReference>
<accession>A0A3S0P8Z8</accession>
<evidence type="ECO:0000313" key="7">
    <source>
        <dbReference type="EMBL" id="RUL59895.1"/>
    </source>
</evidence>
<feature type="region of interest" description="Disordered" evidence="4">
    <location>
        <begin position="1392"/>
        <end position="1422"/>
    </location>
</feature>
<evidence type="ECO:0000259" key="5">
    <source>
        <dbReference type="Pfam" id="PF12256"/>
    </source>
</evidence>
<dbReference type="SUPFAM" id="SSF69318">
    <property type="entry name" value="Integrin alpha N-terminal domain"/>
    <property type="match status" value="2"/>
</dbReference>
<dbReference type="OrthoDB" id="9765204at2"/>
<evidence type="ECO:0000256" key="1">
    <source>
        <dbReference type="ARBA" id="ARBA00004613"/>
    </source>
</evidence>
<dbReference type="GO" id="GO:0005737">
    <property type="term" value="C:cytoplasm"/>
    <property type="evidence" value="ECO:0007669"/>
    <property type="project" value="InterPro"/>
</dbReference>
<keyword evidence="3" id="KW-0843">Virulence</keyword>
<dbReference type="Pfam" id="PF03534">
    <property type="entry name" value="SpvB"/>
    <property type="match status" value="1"/>
</dbReference>
<dbReference type="InterPro" id="IPR028994">
    <property type="entry name" value="Integrin_alpha_N"/>
</dbReference>
<dbReference type="PANTHER" id="PTHR32305:SF15">
    <property type="entry name" value="PROTEIN RHSA-RELATED"/>
    <property type="match status" value="1"/>
</dbReference>
<keyword evidence="2" id="KW-0964">Secreted</keyword>
<dbReference type="NCBIfam" id="TIGR01643">
    <property type="entry name" value="YD_repeat_2x"/>
    <property type="match status" value="1"/>
</dbReference>
<dbReference type="InterPro" id="IPR006530">
    <property type="entry name" value="YD"/>
</dbReference>
<evidence type="ECO:0000256" key="2">
    <source>
        <dbReference type="ARBA" id="ARBA00022525"/>
    </source>
</evidence>
<dbReference type="InterPro" id="IPR031325">
    <property type="entry name" value="RHS_repeat"/>
</dbReference>
<feature type="region of interest" description="Disordered" evidence="4">
    <location>
        <begin position="2656"/>
        <end position="2683"/>
    </location>
</feature>
<dbReference type="PROSITE" id="PS51257">
    <property type="entry name" value="PROKAR_LIPOPROTEIN"/>
    <property type="match status" value="1"/>
</dbReference>
<proteinExistence type="predicted"/>
<dbReference type="Gene3D" id="2.180.10.10">
    <property type="entry name" value="RHS repeat-associated core"/>
    <property type="match status" value="3"/>
</dbReference>
<gene>
    <name evidence="7" type="ORF">EHV08_09150</name>
</gene>
<dbReference type="InterPro" id="IPR050708">
    <property type="entry name" value="T6SS_VgrG/RHS"/>
</dbReference>
<evidence type="ECO:0000259" key="6">
    <source>
        <dbReference type="Pfam" id="PF22322"/>
    </source>
</evidence>
<comment type="subcellular location">
    <subcellularLocation>
        <location evidence="1">Secreted</location>
    </subcellularLocation>
</comment>
<feature type="compositionally biased region" description="Polar residues" evidence="4">
    <location>
        <begin position="1392"/>
        <end position="1409"/>
    </location>
</feature>
<dbReference type="GO" id="GO:0005576">
    <property type="term" value="C:extracellular region"/>
    <property type="evidence" value="ECO:0007669"/>
    <property type="project" value="UniProtKB-SubCell"/>
</dbReference>
<comment type="caution">
    <text evidence="7">The sequence shown here is derived from an EMBL/GenBank/DDBJ whole genome shotgun (WGS) entry which is preliminary data.</text>
</comment>
<organism evidence="7 8">
    <name type="scientific">Prevotella koreensis</name>
    <dbReference type="NCBI Taxonomy" id="2490854"/>
    <lineage>
        <taxon>Bacteria</taxon>
        <taxon>Pseudomonadati</taxon>
        <taxon>Bacteroidota</taxon>
        <taxon>Bacteroidia</taxon>
        <taxon>Bacteroidales</taxon>
        <taxon>Prevotellaceae</taxon>
        <taxon>Prevotella</taxon>
    </lineage>
</organism>
<feature type="domain" description="DUF6973" evidence="6">
    <location>
        <begin position="2872"/>
        <end position="2953"/>
    </location>
</feature>
<dbReference type="EMBL" id="RYYU01000001">
    <property type="protein sequence ID" value="RUL59895.1"/>
    <property type="molecule type" value="Genomic_DNA"/>
</dbReference>
<dbReference type="RefSeq" id="WP_126678994.1">
    <property type="nucleotide sequence ID" value="NZ_RYYU01000001.1"/>
</dbReference>
<protein>
    <submittedName>
        <fullName evidence="7">Type IV secretion protein Rhs</fullName>
    </submittedName>
</protein>
<dbReference type="Pfam" id="PF05593">
    <property type="entry name" value="RHS_repeat"/>
    <property type="match status" value="2"/>
</dbReference>
<evidence type="ECO:0000313" key="8">
    <source>
        <dbReference type="Proteomes" id="UP000278983"/>
    </source>
</evidence>
<dbReference type="InterPro" id="IPR003284">
    <property type="entry name" value="Sal_SpvB"/>
</dbReference>
<dbReference type="PANTHER" id="PTHR32305">
    <property type="match status" value="1"/>
</dbReference>
<keyword evidence="8" id="KW-1185">Reference proteome</keyword>
<name>A0A3S0P8Z8_9BACT</name>
<feature type="domain" description="Insecticide toxin TcdB middle/N-terminal" evidence="5">
    <location>
        <begin position="1571"/>
        <end position="1690"/>
    </location>
</feature>
<dbReference type="NCBIfam" id="TIGR03696">
    <property type="entry name" value="Rhs_assc_core"/>
    <property type="match status" value="1"/>
</dbReference>
<dbReference type="Pfam" id="PF12256">
    <property type="entry name" value="TcdB_toxin_midN"/>
    <property type="match status" value="1"/>
</dbReference>
<dbReference type="InterPro" id="IPR022045">
    <property type="entry name" value="TcdB_toxin_mid/N"/>
</dbReference>
<evidence type="ECO:0000256" key="4">
    <source>
        <dbReference type="SAM" id="MobiDB-lite"/>
    </source>
</evidence>
<evidence type="ECO:0000256" key="3">
    <source>
        <dbReference type="ARBA" id="ARBA00023026"/>
    </source>
</evidence>
<reference evidence="7 8" key="1">
    <citation type="submission" date="2018-12" db="EMBL/GenBank/DDBJ databases">
        <title>Genome sequencing of Prevotella sp. KCOM 3155 (= JS262).</title>
        <authorList>
            <person name="Kook J.-K."/>
            <person name="Park S.-N."/>
            <person name="Lim Y.K."/>
        </authorList>
    </citation>
    <scope>NUCLEOTIDE SEQUENCE [LARGE SCALE GENOMIC DNA]</scope>
    <source>
        <strain evidence="7 8">KCOM 3155</strain>
    </source>
</reference>
<sequence length="3025" mass="335038">MNKSIFLPITIIGVFLLFASCNDNRKASYYDHKQDNKEFSVSDSDFIKQNTVKDTILSLGKNSTPQKRRNEQGRIANLQDFRKRTVSKYFAGTITDSLSVGCAELKVPHGSMERAKVLSITPLRKGELPHLPAGMVNVTADRSNPTVETNSKDSIAGYRFLPHGEHFVYSPASIAVPYDSTLIPQGYTAEDIHTYYYDELKAQWVMLRHKALDKGKELVMAETSHFTDIINGIIKVPESPETQNYVPTGISELKAAVPNAGITTVSAPTANQSGTASLGYSFDLPKGRADMQPSVGLQYSNDGSSSYVGYGWNLPLQSIDIETRWGVPRFDTDKESESYLLMGSKLSDRTYRTADAPARSKDKRFYPLVEGGFAKIIRKGDSPQNYTWEVTTKDGTVSYFGGVDGAVDDNAVLKDGNGNILRWALCKTQDTHDNFVSYKYIKRGNNLYPDTYRYTGSKSEDGAYSVRFAFKSEARKDVVKSGRLGILQTDDALLDRVEVKYNSELLRAYALRYKEGVFSKTLLDSIVQLDSKDRRVAAQGFSYFDETKNGIFSSEEETWNSKSKEEKFVFFKKKRFDNVSDSLSILGSSSSSGGSGGGGFGVAIGPVSVGASYELSKNKSYGEVTFLDIDGDGLPDKIFKNSTGIWYRPNLYGKTAQGGFGDPIHVKGIGRFSESESLNHNVGVDVGAGFGPASVGASYGHSIQSDKVNVYMQDFNGDGLVDIANKGTVYFNHIGADGKPYFEPTSAGTFNPIHTPDEQVVDQTFIPDYKQVRDSLEQEFPLNDAVRVWRAPYTGTVTISGLVERTATHGDGVKMNIQTQGVILWKDSLIESGTRNYALTRNVVAGQHVFFRLQSRYSGIADSIKWDPAIQYTTISSGVTTYAGEDLTQYKASQDYIGGEVSTAYLTETGKVLIKAPYHKEKTSDDVYLRIIKQTRTSNTTQAEIHLKADTIVDGVFETEYLANKADSAMLKFVIETKSPIDWKKVTWKPIYYYENKDTIALSPARTIFAKHVLPIPAQLFSPLIASTLPAYGTGFRLVPYLKVDRHSASDKESKVFLTIKSTAGDLIHSTDFTLAPDGHIKRDTLIFTDAALATKLANRSFYVTFSSERELTKVDTACIKIIRTGFEQEIKASVFSKYDSNDYGLLYKGWGQFAYNGNKEWGELPIDTTVLKIDQNKYKDIASDDPDPEQIGQVMTPINKERFFMMGYNVQRDVYVSVTDSTYIGRVSQCSSRIGQQEIDVDSVSYAAGGSSLPAPVLKTEASGNTVSASGKFAVKFLKAGLSGSKSWQNSYTNVSCMDINGDGYPDWIKERKEEIKAQITTQAGALSNHIFEPNVANPKFKASSGTVGIDIGADLKDGGNAGDGRAESPTIAEQWSFSKKSLIAAAKANETSSGSVSASGNYTSGKTSTERDWTDLNGDGLPDMLDGGSVRYNLGNSFADAQESGCGGIGTSKSKTWGAGGGVSIPIAGKVNISFGFNGTRTTSESTSSMNDLNGDGLPDIITLEGDDLYVAYNTGNGFLPKIKFIKNAALAKSVSSSVSGFANVGVAIPALFVTLLPRAIASKSDGVSRNSTALIDIDGDGYPDYVRENGPNELKVRRNLTGRTNLLKDVTLPFGGHIALTYEKTLPSFALPGSRYVLKSVETTGGYAENGATKMRNEFEYEGGYRDRRERDFYGFEKVITKQIDTQNGNAVYRKQVEEYGHNRHFYMHDLVTAETLYDAEGNKLQGTQNTYELKQQTDTTVYFPALVSVKQTIYDNNGSGSMSTTVNNTYDAYGNLISYKETATNYELDADIAYHDLQAKYIVSVPKHIAVKDKAGKVCRERSTNINGLGDITGITMHNGDKPSVYDMTYDAYGNLTSLTKPENHNGQRMRYDYTYDDVLHMLVTNVKDAYGYSSSTAYDYKWAVPVETSDLNGNKMRYTYDDMGRPSTILGPKEIAASKPYTIKFEYHPAARYARTLHYAPEGDIETYTFSDSLMRAVQTKQTGVVWTGGSNQKVSVVSGRAVVDAFGRTIKAFYPMTESYGSIGTYNTATGDPQATTEYDVYDRTTKVTLPDGATTTTAYGIVSHNGEPMLETKVTDALGRNAESYTDEKGRNRETVQHASGDNITVKYDYDAVGQVTTVHHPNDKTTTYEYDLLGQKLKVNHPDAGEVTCTYDAAGNLLTKLTAELKKRISADAPITYTYDYERLSEVLYPKNLFNRVTYTYGKPGEKYNRAGRLVLVEDASGGEAYYYGNQGEVVKTVRSVMVSTADVRTYVYGATYDSWNRVRTMTYPDGEVVTYAYNAAGQIESIKSDKQGKEETIVEKVGYDKDGHTVYTKLGNGTETTYTYDKQRERLQEMNLMAAGTAIMTNKYQYDAVDNILGITNAIDPTQADKNNNSNKAKLGGAFNHSYAYDDLNRLIKANGKAKNASYEMTMTFGRMSEPLTKVQKVDSTKTAQSYDFTYKYEDNNHPTAPTQIGHEHYIYDANGNPTLVENDSLNTERRMYWDEENRLMVLSDNGKTSRYTYNAAGERIIKSHGDLEGVYVNGAPQGITFHETEDYTIYPAPIITVTKNRFTKHYFIGDKRIASKLGTGKFNNVYGISGNNVTAGQKDYAARMLEIEKQREEYYKSLGTPPGVPTMKGATADPDNTGRGYNDIIGDLGDHSVPEGWVQRPKFNDKGDVPGPPVQWQKPEDPDNAQPGYGYISTDTTNVEDIFFYHSDHLGSTSYITDSKANITQFDAYLPYGELLVDEHSSSEDMPYKFNGKELDQETGLYYYGARYMNPVTSLWYGVDALTEKYPNSGSYVYCTSNPVTLIDPNGKEIKENEPQPQWVRYAKFVFKHPIATYRIGKGVTHDADDISTNSTRFATRGNVLNGTRPKIERELGSENGAFRHTLWQATITSEFNARTAEEAGNAHENNPNTDLAIRTFSNLSEADQTVDLLNNQIGREIGQREKGKGMRHLAVSVLKEFRQKGLYTVIKKGEKWVVTKTILSQDKYLKLFKIFEGLDNRGFTPKEARLHDMKEKQKLESLQITWGSMK</sequence>